<feature type="transmembrane region" description="Helical" evidence="8">
    <location>
        <begin position="190"/>
        <end position="216"/>
    </location>
</feature>
<dbReference type="AlphaFoldDB" id="A0A7W9TNM0"/>
<keyword evidence="3 8" id="KW-0813">Transport</keyword>
<dbReference type="GO" id="GO:0043190">
    <property type="term" value="C:ATP-binding cassette (ABC) transporter complex"/>
    <property type="evidence" value="ECO:0007669"/>
    <property type="project" value="InterPro"/>
</dbReference>
<keyword evidence="4" id="KW-1003">Cell membrane</keyword>
<evidence type="ECO:0000259" key="10">
    <source>
        <dbReference type="PROSITE" id="PS50928"/>
    </source>
</evidence>
<keyword evidence="7 8" id="KW-0472">Membrane</keyword>
<evidence type="ECO:0000313" key="12">
    <source>
        <dbReference type="Proteomes" id="UP000541136"/>
    </source>
</evidence>
<evidence type="ECO:0000256" key="1">
    <source>
        <dbReference type="ARBA" id="ARBA00004429"/>
    </source>
</evidence>
<organism evidence="11 12">
    <name type="scientific">Castellaniella defragrans</name>
    <name type="common">Alcaligenes defragrans</name>
    <dbReference type="NCBI Taxonomy" id="75697"/>
    <lineage>
        <taxon>Bacteria</taxon>
        <taxon>Pseudomonadati</taxon>
        <taxon>Pseudomonadota</taxon>
        <taxon>Betaproteobacteria</taxon>
        <taxon>Burkholderiales</taxon>
        <taxon>Alcaligenaceae</taxon>
        <taxon>Castellaniella</taxon>
    </lineage>
</organism>
<dbReference type="CDD" id="cd06261">
    <property type="entry name" value="TM_PBP2"/>
    <property type="match status" value="1"/>
</dbReference>
<evidence type="ECO:0000256" key="8">
    <source>
        <dbReference type="RuleBase" id="RU363032"/>
    </source>
</evidence>
<dbReference type="Pfam" id="PF00528">
    <property type="entry name" value="BPD_transp_1"/>
    <property type="match status" value="1"/>
</dbReference>
<evidence type="ECO:0000256" key="5">
    <source>
        <dbReference type="ARBA" id="ARBA00022692"/>
    </source>
</evidence>
<dbReference type="InterPro" id="IPR043429">
    <property type="entry name" value="ArtM/GltK/GlnP/TcyL/YhdX-like"/>
</dbReference>
<sequence>MDYGFDFSFLDEFWPSLLDGLWVSIRMAAVSLCGGFVLGVLLAVARGHGSRLVRHLAGGFVDLTRNTPLIVQTFWLFFGLSALDVRVPAFYAAVVALAINTSGYTCEIVRAGIDSVHAGQKEAAACLGLSPPQILRYVVLPQAIEKMYPSLISQFVLMMLATSIMSEISVEELTAIGYQIQSQTFRGFEAYLVIAAIYLIMSWLLRVVMTFCYNVAFPKQRHMSAQSRAAARRQPGRGKPGGTAMNGAKP</sequence>
<evidence type="ECO:0000256" key="3">
    <source>
        <dbReference type="ARBA" id="ARBA00022448"/>
    </source>
</evidence>
<dbReference type="GO" id="GO:0022857">
    <property type="term" value="F:transmembrane transporter activity"/>
    <property type="evidence" value="ECO:0007669"/>
    <property type="project" value="InterPro"/>
</dbReference>
<gene>
    <name evidence="11" type="ORF">HNR28_001210</name>
</gene>
<comment type="similarity">
    <text evidence="2">Belongs to the binding-protein-dependent transport system permease family. HisMQ subfamily.</text>
</comment>
<dbReference type="Proteomes" id="UP000541136">
    <property type="component" value="Unassembled WGS sequence"/>
</dbReference>
<feature type="transmembrane region" description="Helical" evidence="8">
    <location>
        <begin position="20"/>
        <end position="45"/>
    </location>
</feature>
<reference evidence="11 12" key="1">
    <citation type="submission" date="2020-08" db="EMBL/GenBank/DDBJ databases">
        <title>Genomic Encyclopedia of Type Strains, Phase IV (KMG-IV): sequencing the most valuable type-strain genomes for metagenomic binning, comparative biology and taxonomic classification.</title>
        <authorList>
            <person name="Goeker M."/>
        </authorList>
    </citation>
    <scope>NUCLEOTIDE SEQUENCE [LARGE SCALE GENOMIC DNA]</scope>
    <source>
        <strain evidence="11 12">DSM 12141</strain>
    </source>
</reference>
<dbReference type="PANTHER" id="PTHR30614">
    <property type="entry name" value="MEMBRANE COMPONENT OF AMINO ACID ABC TRANSPORTER"/>
    <property type="match status" value="1"/>
</dbReference>
<dbReference type="PROSITE" id="PS50928">
    <property type="entry name" value="ABC_TM1"/>
    <property type="match status" value="1"/>
</dbReference>
<comment type="subcellular location">
    <subcellularLocation>
        <location evidence="1">Cell inner membrane</location>
        <topology evidence="1">Multi-pass membrane protein</topology>
    </subcellularLocation>
    <subcellularLocation>
        <location evidence="8">Cell membrane</location>
        <topology evidence="8">Multi-pass membrane protein</topology>
    </subcellularLocation>
</comment>
<evidence type="ECO:0000256" key="6">
    <source>
        <dbReference type="ARBA" id="ARBA00022989"/>
    </source>
</evidence>
<protein>
    <submittedName>
        <fullName evidence="11">Polar amino acid transport system permease protein</fullName>
    </submittedName>
</protein>
<dbReference type="InterPro" id="IPR000515">
    <property type="entry name" value="MetI-like"/>
</dbReference>
<feature type="domain" description="ABC transmembrane type-1" evidence="10">
    <location>
        <begin position="21"/>
        <end position="209"/>
    </location>
</feature>
<dbReference type="SUPFAM" id="SSF161098">
    <property type="entry name" value="MetI-like"/>
    <property type="match status" value="1"/>
</dbReference>
<keyword evidence="6 8" id="KW-1133">Transmembrane helix</keyword>
<dbReference type="InterPro" id="IPR035906">
    <property type="entry name" value="MetI-like_sf"/>
</dbReference>
<evidence type="ECO:0000313" key="11">
    <source>
        <dbReference type="EMBL" id="MBB6083173.1"/>
    </source>
</evidence>
<dbReference type="NCBIfam" id="TIGR01726">
    <property type="entry name" value="HEQRo_perm_3TM"/>
    <property type="match status" value="1"/>
</dbReference>
<dbReference type="Gene3D" id="1.10.3720.10">
    <property type="entry name" value="MetI-like"/>
    <property type="match status" value="1"/>
</dbReference>
<name>A0A7W9TNM0_CASDE</name>
<comment type="caution">
    <text evidence="11">The sequence shown here is derived from an EMBL/GenBank/DDBJ whole genome shotgun (WGS) entry which is preliminary data.</text>
</comment>
<dbReference type="PANTHER" id="PTHR30614:SF35">
    <property type="entry name" value="ABC TRANSPORTER PERMEASE PROTEIN"/>
    <property type="match status" value="1"/>
</dbReference>
<dbReference type="GO" id="GO:0006865">
    <property type="term" value="P:amino acid transport"/>
    <property type="evidence" value="ECO:0007669"/>
    <property type="project" value="TreeGrafter"/>
</dbReference>
<keyword evidence="5 8" id="KW-0812">Transmembrane</keyword>
<evidence type="ECO:0000256" key="9">
    <source>
        <dbReference type="SAM" id="MobiDB-lite"/>
    </source>
</evidence>
<dbReference type="RefSeq" id="WP_084330701.1">
    <property type="nucleotide sequence ID" value="NZ_JACHIB010000006.1"/>
</dbReference>
<accession>A0A7W9TNM0</accession>
<proteinExistence type="inferred from homology"/>
<feature type="region of interest" description="Disordered" evidence="9">
    <location>
        <begin position="226"/>
        <end position="250"/>
    </location>
</feature>
<evidence type="ECO:0000256" key="2">
    <source>
        <dbReference type="ARBA" id="ARBA00010072"/>
    </source>
</evidence>
<dbReference type="EMBL" id="JACHIB010000006">
    <property type="protein sequence ID" value="MBB6083173.1"/>
    <property type="molecule type" value="Genomic_DNA"/>
</dbReference>
<evidence type="ECO:0000256" key="7">
    <source>
        <dbReference type="ARBA" id="ARBA00023136"/>
    </source>
</evidence>
<evidence type="ECO:0000256" key="4">
    <source>
        <dbReference type="ARBA" id="ARBA00022475"/>
    </source>
</evidence>
<dbReference type="InterPro" id="IPR010065">
    <property type="entry name" value="AA_ABC_transptr_permease_3TM"/>
</dbReference>